<protein>
    <recommendedName>
        <fullName evidence="3">Methylmalonyl-CoA mutase</fullName>
    </recommendedName>
</protein>
<comment type="caution">
    <text evidence="1">The sequence shown here is derived from an EMBL/GenBank/DDBJ whole genome shotgun (WGS) entry which is preliminary data.</text>
</comment>
<keyword evidence="2" id="KW-1185">Reference proteome</keyword>
<reference evidence="1 2" key="2">
    <citation type="submission" date="2020-01" db="EMBL/GenBank/DDBJ databases">
        <title>Microvirga sp. nov., an arsenate reduction bacterium isolated from Tibet hotspring sediments.</title>
        <authorList>
            <person name="Xian W.-D."/>
            <person name="Li W.-J."/>
        </authorList>
    </citation>
    <scope>NUCLEOTIDE SEQUENCE [LARGE SCALE GENOMIC DNA]</scope>
    <source>
        <strain evidence="1 2">KCTC 23863</strain>
    </source>
</reference>
<dbReference type="SUPFAM" id="SSF52242">
    <property type="entry name" value="Cobalamin (vitamin B12)-binding domain"/>
    <property type="match status" value="1"/>
</dbReference>
<proteinExistence type="predicted"/>
<organism evidence="1 2">
    <name type="scientific">Microvirga makkahensis</name>
    <dbReference type="NCBI Taxonomy" id="1128670"/>
    <lineage>
        <taxon>Bacteria</taxon>
        <taxon>Pseudomonadati</taxon>
        <taxon>Pseudomonadota</taxon>
        <taxon>Alphaproteobacteria</taxon>
        <taxon>Hyphomicrobiales</taxon>
        <taxon>Methylobacteriaceae</taxon>
        <taxon>Microvirga</taxon>
    </lineage>
</organism>
<dbReference type="GO" id="GO:0019678">
    <property type="term" value="P:propionate metabolic process, methylmalonyl pathway"/>
    <property type="evidence" value="ECO:0007669"/>
    <property type="project" value="TreeGrafter"/>
</dbReference>
<reference evidence="1 2" key="1">
    <citation type="submission" date="2019-12" db="EMBL/GenBank/DDBJ databases">
        <authorList>
            <person name="Yuan C.-G."/>
        </authorList>
    </citation>
    <scope>NUCLEOTIDE SEQUENCE [LARGE SCALE GENOMIC DNA]</scope>
    <source>
        <strain evidence="1 2">KCTC 23863</strain>
    </source>
</reference>
<feature type="non-terminal residue" evidence="1">
    <location>
        <position position="1"/>
    </location>
</feature>
<dbReference type="GO" id="GO:0031419">
    <property type="term" value="F:cobalamin binding"/>
    <property type="evidence" value="ECO:0007669"/>
    <property type="project" value="InterPro"/>
</dbReference>
<dbReference type="PANTHER" id="PTHR48101:SF4">
    <property type="entry name" value="METHYLMALONYL-COA MUTASE, MITOCHONDRIAL"/>
    <property type="match status" value="1"/>
</dbReference>
<evidence type="ECO:0000313" key="2">
    <source>
        <dbReference type="Proteomes" id="UP000436483"/>
    </source>
</evidence>
<dbReference type="PANTHER" id="PTHR48101">
    <property type="entry name" value="METHYLMALONYL-COA MUTASE, MITOCHONDRIAL-RELATED"/>
    <property type="match status" value="1"/>
</dbReference>
<gene>
    <name evidence="1" type="ORF">GR328_15525</name>
</gene>
<dbReference type="RefSeq" id="WP_160885433.1">
    <property type="nucleotide sequence ID" value="NZ_WURB01000011.1"/>
</dbReference>
<dbReference type="GO" id="GO:0046872">
    <property type="term" value="F:metal ion binding"/>
    <property type="evidence" value="ECO:0007669"/>
    <property type="project" value="InterPro"/>
</dbReference>
<evidence type="ECO:0008006" key="3">
    <source>
        <dbReference type="Google" id="ProtNLM"/>
    </source>
</evidence>
<dbReference type="Gene3D" id="3.40.50.280">
    <property type="entry name" value="Cobalamin-binding domain"/>
    <property type="match status" value="1"/>
</dbReference>
<dbReference type="GO" id="GO:0004494">
    <property type="term" value="F:methylmalonyl-CoA mutase activity"/>
    <property type="evidence" value="ECO:0007669"/>
    <property type="project" value="TreeGrafter"/>
</dbReference>
<dbReference type="GO" id="GO:0005737">
    <property type="term" value="C:cytoplasm"/>
    <property type="evidence" value="ECO:0007669"/>
    <property type="project" value="TreeGrafter"/>
</dbReference>
<dbReference type="EMBL" id="WURB01000011">
    <property type="protein sequence ID" value="MXQ12843.1"/>
    <property type="molecule type" value="Genomic_DNA"/>
</dbReference>
<accession>A0A7X3SQ36</accession>
<dbReference type="InterPro" id="IPR036724">
    <property type="entry name" value="Cobalamin-bd_sf"/>
</dbReference>
<sequence length="59" mass="6104">RDDIVIVVGGVIPPQDFEALSKAGASAIFPPGTVIADAAVSLIEELNRRLGYGPKQAAE</sequence>
<dbReference type="Proteomes" id="UP000436483">
    <property type="component" value="Unassembled WGS sequence"/>
</dbReference>
<evidence type="ECO:0000313" key="1">
    <source>
        <dbReference type="EMBL" id="MXQ12843.1"/>
    </source>
</evidence>
<name>A0A7X3SQ36_9HYPH</name>
<dbReference type="AlphaFoldDB" id="A0A7X3SQ36"/>